<dbReference type="Proteomes" id="UP000618460">
    <property type="component" value="Unassembled WGS sequence"/>
</dbReference>
<dbReference type="GO" id="GO:0016020">
    <property type="term" value="C:membrane"/>
    <property type="evidence" value="ECO:0007669"/>
    <property type="project" value="UniProtKB-SubCell"/>
</dbReference>
<dbReference type="InterPro" id="IPR002549">
    <property type="entry name" value="AI-2E-like"/>
</dbReference>
<feature type="transmembrane region" description="Helical" evidence="6">
    <location>
        <begin position="312"/>
        <end position="345"/>
    </location>
</feature>
<dbReference type="AlphaFoldDB" id="A0A917TPQ5"/>
<keyword evidence="5 6" id="KW-0472">Membrane</keyword>
<sequence>MFSQNRVIRWLFWIICGILLLLFVYLLMTLFPFYQTVLTSIWHIVTPFLLAGIIAFLLHPFVEKIHNYRIPRWLAITLIYLVFFGGLGYLGYLIYPDFISQLRDLQENLPKFIHTYRTTIYQIYESTSFLPETFHDRMDLFFNQLEDFLSQRITSSLKNVTKIFDLFVIIAVIPVLVFYMLKDYKLIKSTAWKLIPKRYRENSKALWPDINKSLGGYIRGQLLVCLFVGLTTYIILLIIHMKYPIILAILMGITNIIPYFGPIIGAVPAVIIAFTMSVKQVIYVVIGVIVVQLIEGNLLSPYIVGKSVHLHPIIIIFALLIGGEIAGVIGMIVAIPLATVLKVIIHHIKDFKSPN</sequence>
<evidence type="ECO:0000313" key="7">
    <source>
        <dbReference type="EMBL" id="GGM30940.1"/>
    </source>
</evidence>
<feature type="transmembrane region" description="Helical" evidence="6">
    <location>
        <begin position="40"/>
        <end position="61"/>
    </location>
</feature>
<comment type="caution">
    <text evidence="7">The sequence shown here is derived from an EMBL/GenBank/DDBJ whole genome shotgun (WGS) entry which is preliminary data.</text>
</comment>
<dbReference type="RefSeq" id="WP_117154521.1">
    <property type="nucleotide sequence ID" value="NZ_BMLG01000007.1"/>
</dbReference>
<feature type="transmembrane region" description="Helical" evidence="6">
    <location>
        <begin position="73"/>
        <end position="95"/>
    </location>
</feature>
<feature type="transmembrane region" description="Helical" evidence="6">
    <location>
        <begin position="281"/>
        <end position="300"/>
    </location>
</feature>
<evidence type="ECO:0000256" key="3">
    <source>
        <dbReference type="ARBA" id="ARBA00022692"/>
    </source>
</evidence>
<dbReference type="PANTHER" id="PTHR21716">
    <property type="entry name" value="TRANSMEMBRANE PROTEIN"/>
    <property type="match status" value="1"/>
</dbReference>
<keyword evidence="3 6" id="KW-0812">Transmembrane</keyword>
<evidence type="ECO:0000313" key="8">
    <source>
        <dbReference type="Proteomes" id="UP000618460"/>
    </source>
</evidence>
<gene>
    <name evidence="7" type="primary">yrrI</name>
    <name evidence="7" type="ORF">GCM10011351_16280</name>
</gene>
<evidence type="ECO:0000256" key="5">
    <source>
        <dbReference type="ARBA" id="ARBA00023136"/>
    </source>
</evidence>
<evidence type="ECO:0000256" key="4">
    <source>
        <dbReference type="ARBA" id="ARBA00022989"/>
    </source>
</evidence>
<evidence type="ECO:0000256" key="1">
    <source>
        <dbReference type="ARBA" id="ARBA00004141"/>
    </source>
</evidence>
<evidence type="ECO:0000256" key="6">
    <source>
        <dbReference type="SAM" id="Phobius"/>
    </source>
</evidence>
<proteinExistence type="inferred from homology"/>
<dbReference type="Pfam" id="PF01594">
    <property type="entry name" value="AI-2E_transport"/>
    <property type="match status" value="1"/>
</dbReference>
<dbReference type="EMBL" id="BMLG01000007">
    <property type="protein sequence ID" value="GGM30940.1"/>
    <property type="molecule type" value="Genomic_DNA"/>
</dbReference>
<dbReference type="OrthoDB" id="9793390at2"/>
<feature type="transmembrane region" description="Helical" evidence="6">
    <location>
        <begin position="12"/>
        <end position="34"/>
    </location>
</feature>
<name>A0A917TPQ5_9BACI</name>
<dbReference type="PANTHER" id="PTHR21716:SF15">
    <property type="entry name" value="TRANSPORT PROTEIN YRRI-RELATED"/>
    <property type="match status" value="1"/>
</dbReference>
<accession>A0A917TPQ5</accession>
<feature type="transmembrane region" description="Helical" evidence="6">
    <location>
        <begin position="222"/>
        <end position="239"/>
    </location>
</feature>
<reference evidence="7" key="2">
    <citation type="submission" date="2020-09" db="EMBL/GenBank/DDBJ databases">
        <authorList>
            <person name="Sun Q."/>
            <person name="Zhou Y."/>
        </authorList>
    </citation>
    <scope>NUCLEOTIDE SEQUENCE</scope>
    <source>
        <strain evidence="7">CGMCC 1.6333</strain>
    </source>
</reference>
<evidence type="ECO:0000256" key="2">
    <source>
        <dbReference type="ARBA" id="ARBA00009773"/>
    </source>
</evidence>
<organism evidence="7 8">
    <name type="scientific">Paraliobacillus quinghaiensis</name>
    <dbReference type="NCBI Taxonomy" id="470815"/>
    <lineage>
        <taxon>Bacteria</taxon>
        <taxon>Bacillati</taxon>
        <taxon>Bacillota</taxon>
        <taxon>Bacilli</taxon>
        <taxon>Bacillales</taxon>
        <taxon>Bacillaceae</taxon>
        <taxon>Paraliobacillus</taxon>
    </lineage>
</organism>
<feature type="transmembrane region" description="Helical" evidence="6">
    <location>
        <begin position="245"/>
        <end position="274"/>
    </location>
</feature>
<feature type="transmembrane region" description="Helical" evidence="6">
    <location>
        <begin position="163"/>
        <end position="181"/>
    </location>
</feature>
<comment type="subcellular location">
    <subcellularLocation>
        <location evidence="1">Membrane</location>
        <topology evidence="1">Multi-pass membrane protein</topology>
    </subcellularLocation>
</comment>
<reference evidence="7" key="1">
    <citation type="journal article" date="2014" name="Int. J. Syst. Evol. Microbiol.">
        <title>Complete genome sequence of Corynebacterium casei LMG S-19264T (=DSM 44701T), isolated from a smear-ripened cheese.</title>
        <authorList>
            <consortium name="US DOE Joint Genome Institute (JGI-PGF)"/>
            <person name="Walter F."/>
            <person name="Albersmeier A."/>
            <person name="Kalinowski J."/>
            <person name="Ruckert C."/>
        </authorList>
    </citation>
    <scope>NUCLEOTIDE SEQUENCE</scope>
    <source>
        <strain evidence="7">CGMCC 1.6333</strain>
    </source>
</reference>
<protein>
    <submittedName>
        <fullName evidence="7">UPF0118 membrane protein YrrI</fullName>
    </submittedName>
</protein>
<keyword evidence="8" id="KW-1185">Reference proteome</keyword>
<keyword evidence="4 6" id="KW-1133">Transmembrane helix</keyword>
<comment type="similarity">
    <text evidence="2">Belongs to the autoinducer-2 exporter (AI-2E) (TC 2.A.86) family.</text>
</comment>
<dbReference type="GO" id="GO:0055085">
    <property type="term" value="P:transmembrane transport"/>
    <property type="evidence" value="ECO:0007669"/>
    <property type="project" value="TreeGrafter"/>
</dbReference>